<dbReference type="EMBL" id="CP053564">
    <property type="protein sequence ID" value="QJY49883.1"/>
    <property type="molecule type" value="Genomic_DNA"/>
</dbReference>
<dbReference type="CDD" id="cd07377">
    <property type="entry name" value="WHTH_GntR"/>
    <property type="match status" value="1"/>
</dbReference>
<feature type="region of interest" description="Disordered" evidence="4">
    <location>
        <begin position="227"/>
        <end position="259"/>
    </location>
</feature>
<evidence type="ECO:0000259" key="5">
    <source>
        <dbReference type="PROSITE" id="PS50949"/>
    </source>
</evidence>
<evidence type="ECO:0000256" key="2">
    <source>
        <dbReference type="ARBA" id="ARBA00023125"/>
    </source>
</evidence>
<evidence type="ECO:0000256" key="1">
    <source>
        <dbReference type="ARBA" id="ARBA00023015"/>
    </source>
</evidence>
<reference evidence="6 7" key="1">
    <citation type="submission" date="2020-05" db="EMBL/GenBank/DDBJ databases">
        <authorList>
            <person name="Mo P."/>
        </authorList>
    </citation>
    <scope>NUCLEOTIDE SEQUENCE [LARGE SCALE GENOMIC DNA]</scope>
    <source>
        <strain evidence="6 7">Gen01</strain>
    </source>
</reference>
<dbReference type="KEGG" id="pbro:HOP40_32370"/>
<feature type="domain" description="HTH gntR-type" evidence="5">
    <location>
        <begin position="14"/>
        <end position="81"/>
    </location>
</feature>
<evidence type="ECO:0000313" key="6">
    <source>
        <dbReference type="EMBL" id="QJY49883.1"/>
    </source>
</evidence>
<dbReference type="PROSITE" id="PS50949">
    <property type="entry name" value="HTH_GNTR"/>
    <property type="match status" value="1"/>
</dbReference>
<evidence type="ECO:0000256" key="3">
    <source>
        <dbReference type="ARBA" id="ARBA00023163"/>
    </source>
</evidence>
<proteinExistence type="predicted"/>
<keyword evidence="1" id="KW-0805">Transcription regulation</keyword>
<dbReference type="SUPFAM" id="SSF46785">
    <property type="entry name" value="Winged helix' DNA-binding domain"/>
    <property type="match status" value="1"/>
</dbReference>
<dbReference type="InterPro" id="IPR011711">
    <property type="entry name" value="GntR_C"/>
</dbReference>
<dbReference type="Pfam" id="PF07729">
    <property type="entry name" value="FCD"/>
    <property type="match status" value="1"/>
</dbReference>
<organism evidence="6 7">
    <name type="scientific">Pseudonocardia broussonetiae</name>
    <dbReference type="NCBI Taxonomy" id="2736640"/>
    <lineage>
        <taxon>Bacteria</taxon>
        <taxon>Bacillati</taxon>
        <taxon>Actinomycetota</taxon>
        <taxon>Actinomycetes</taxon>
        <taxon>Pseudonocardiales</taxon>
        <taxon>Pseudonocardiaceae</taxon>
        <taxon>Pseudonocardia</taxon>
    </lineage>
</organism>
<dbReference type="PANTHER" id="PTHR43537:SF24">
    <property type="entry name" value="GLUCONATE OPERON TRANSCRIPTIONAL REPRESSOR"/>
    <property type="match status" value="1"/>
</dbReference>
<dbReference type="SUPFAM" id="SSF48008">
    <property type="entry name" value="GntR ligand-binding domain-like"/>
    <property type="match status" value="1"/>
</dbReference>
<dbReference type="SMART" id="SM00895">
    <property type="entry name" value="FCD"/>
    <property type="match status" value="1"/>
</dbReference>
<evidence type="ECO:0000313" key="7">
    <source>
        <dbReference type="Proteomes" id="UP000505377"/>
    </source>
</evidence>
<dbReference type="Gene3D" id="1.10.10.10">
    <property type="entry name" value="Winged helix-like DNA-binding domain superfamily/Winged helix DNA-binding domain"/>
    <property type="match status" value="1"/>
</dbReference>
<keyword evidence="3" id="KW-0804">Transcription</keyword>
<keyword evidence="7" id="KW-1185">Reference proteome</keyword>
<accession>A0A6M6JRN8</accession>
<dbReference type="GO" id="GO:0003700">
    <property type="term" value="F:DNA-binding transcription factor activity"/>
    <property type="evidence" value="ECO:0007669"/>
    <property type="project" value="InterPro"/>
</dbReference>
<dbReference type="InterPro" id="IPR008920">
    <property type="entry name" value="TF_FadR/GntR_C"/>
</dbReference>
<dbReference type="InterPro" id="IPR036388">
    <property type="entry name" value="WH-like_DNA-bd_sf"/>
</dbReference>
<name>A0A6M6JRN8_9PSEU</name>
<dbReference type="Proteomes" id="UP000505377">
    <property type="component" value="Chromosome"/>
</dbReference>
<dbReference type="InterPro" id="IPR036390">
    <property type="entry name" value="WH_DNA-bd_sf"/>
</dbReference>
<dbReference type="PANTHER" id="PTHR43537">
    <property type="entry name" value="TRANSCRIPTIONAL REGULATOR, GNTR FAMILY"/>
    <property type="match status" value="1"/>
</dbReference>
<dbReference type="AlphaFoldDB" id="A0A6M6JRN8"/>
<sequence>MSETPGVPRLDPGERLSPQIARLIRELIMTGEATGHAKLRTEHLAARFGVSATPVREALMSLHGEGLVSFQPGRGFRVVPMTRQDLLDLYDAQAYFAGELTVRAATRLTDQDLETLHRMQADLIRALEQGDGQASETIEIGLHRVINMASDAPKLRWLLKSTTRYAPFRSWSRVAHWAAAAPEDHLLVLRALERRSPATAGAAMTAHIHNVADLLADHLAEQGVLSETGTEADGRMRRHLAGLPGRPGPDPGGNASHPG</sequence>
<dbReference type="Pfam" id="PF00392">
    <property type="entry name" value="GntR"/>
    <property type="match status" value="1"/>
</dbReference>
<dbReference type="RefSeq" id="WP_172166711.1">
    <property type="nucleotide sequence ID" value="NZ_CP053564.1"/>
</dbReference>
<keyword evidence="2" id="KW-0238">DNA-binding</keyword>
<protein>
    <submittedName>
        <fullName evidence="6">GntR family transcriptional regulator</fullName>
    </submittedName>
</protein>
<dbReference type="SMART" id="SM00345">
    <property type="entry name" value="HTH_GNTR"/>
    <property type="match status" value="1"/>
</dbReference>
<dbReference type="Gene3D" id="1.20.120.530">
    <property type="entry name" value="GntR ligand-binding domain-like"/>
    <property type="match status" value="1"/>
</dbReference>
<gene>
    <name evidence="6" type="ORF">HOP40_32370</name>
</gene>
<dbReference type="InterPro" id="IPR000524">
    <property type="entry name" value="Tscrpt_reg_HTH_GntR"/>
</dbReference>
<dbReference type="GO" id="GO:0003677">
    <property type="term" value="F:DNA binding"/>
    <property type="evidence" value="ECO:0007669"/>
    <property type="project" value="UniProtKB-KW"/>
</dbReference>
<evidence type="ECO:0000256" key="4">
    <source>
        <dbReference type="SAM" id="MobiDB-lite"/>
    </source>
</evidence>